<keyword evidence="3" id="KW-1185">Reference proteome</keyword>
<evidence type="ECO:0000313" key="3">
    <source>
        <dbReference type="Proteomes" id="UP000077315"/>
    </source>
</evidence>
<dbReference type="AlphaFoldDB" id="A0A163DNG8"/>
<dbReference type="EMBL" id="KV440983">
    <property type="protein sequence ID" value="OAD72540.1"/>
    <property type="molecule type" value="Genomic_DNA"/>
</dbReference>
<dbReference type="InParanoid" id="A0A163DNG8"/>
<accession>A0A163DNG8</accession>
<dbReference type="RefSeq" id="XP_018290580.1">
    <property type="nucleotide sequence ID" value="XM_018441456.1"/>
</dbReference>
<protein>
    <submittedName>
        <fullName evidence="2">Uncharacterized protein</fullName>
    </submittedName>
</protein>
<evidence type="ECO:0000256" key="1">
    <source>
        <dbReference type="SAM" id="MobiDB-lite"/>
    </source>
</evidence>
<evidence type="ECO:0000313" key="2">
    <source>
        <dbReference type="EMBL" id="OAD72540.1"/>
    </source>
</evidence>
<gene>
    <name evidence="2" type="ORF">PHYBLDRAFT_65420</name>
</gene>
<feature type="region of interest" description="Disordered" evidence="1">
    <location>
        <begin position="139"/>
        <end position="196"/>
    </location>
</feature>
<name>A0A163DNG8_PHYB8</name>
<dbReference type="GeneID" id="29002362"/>
<dbReference type="VEuPathDB" id="FungiDB:PHYBLDRAFT_65420"/>
<sequence length="196" mass="21738">MIETRVVIVGEIVSMNALVKMKLKSKDDPRRINKIRYLELMDPSDEIAKKFQSFSFSTPEERLTQQMGSTHVAPNSVFDNPNLLKDYQPSGKVPQVYTPAPTALETDDSWGAAPPCYTAILQGTYFGFSSLPGGDHLVSATNNSHSHNHNNNDNDNDNHNISPIKPSQPFGRFINTPVKFTDASNTNSDKPDTKKS</sequence>
<organism evidence="2 3">
    <name type="scientific">Phycomyces blakesleeanus (strain ATCC 8743b / DSM 1359 / FGSC 10004 / NBRC 33097 / NRRL 1555)</name>
    <dbReference type="NCBI Taxonomy" id="763407"/>
    <lineage>
        <taxon>Eukaryota</taxon>
        <taxon>Fungi</taxon>
        <taxon>Fungi incertae sedis</taxon>
        <taxon>Mucoromycota</taxon>
        <taxon>Mucoromycotina</taxon>
        <taxon>Mucoromycetes</taxon>
        <taxon>Mucorales</taxon>
        <taxon>Phycomycetaceae</taxon>
        <taxon>Phycomyces</taxon>
    </lineage>
</organism>
<reference evidence="3" key="1">
    <citation type="submission" date="2015-06" db="EMBL/GenBank/DDBJ databases">
        <title>Expansion of signal transduction pathways in fungi by whole-genome duplication.</title>
        <authorList>
            <consortium name="DOE Joint Genome Institute"/>
            <person name="Corrochano L.M."/>
            <person name="Kuo A."/>
            <person name="Marcet-Houben M."/>
            <person name="Polaino S."/>
            <person name="Salamov A."/>
            <person name="Villalobos J.M."/>
            <person name="Alvarez M.I."/>
            <person name="Avalos J."/>
            <person name="Benito E.P."/>
            <person name="Benoit I."/>
            <person name="Burger G."/>
            <person name="Camino L.P."/>
            <person name="Canovas D."/>
            <person name="Cerda-Olmedo E."/>
            <person name="Cheng J.-F."/>
            <person name="Dominguez A."/>
            <person name="Elias M."/>
            <person name="Eslava A.P."/>
            <person name="Glaser F."/>
            <person name="Grimwood J."/>
            <person name="Gutierrez G."/>
            <person name="Heitman J."/>
            <person name="Henrissat B."/>
            <person name="Iturriaga E.A."/>
            <person name="Lang B.F."/>
            <person name="Lavin J.L."/>
            <person name="Lee S."/>
            <person name="Li W."/>
            <person name="Lindquist E."/>
            <person name="Lopez-Garcia S."/>
            <person name="Luque E.M."/>
            <person name="Marcos A.T."/>
            <person name="Martin J."/>
            <person name="McCluskey K."/>
            <person name="Medina H.R."/>
            <person name="Miralles-Duran A."/>
            <person name="Miyazaki A."/>
            <person name="Munoz-Torres E."/>
            <person name="Oguiza J.A."/>
            <person name="Ohm R."/>
            <person name="Olmedo M."/>
            <person name="Orejas M."/>
            <person name="Ortiz-Castellanos L."/>
            <person name="Pisabarro A.G."/>
            <person name="Rodriguez-Romero J."/>
            <person name="Ruiz-Herrera J."/>
            <person name="Ruiz-Vazquez R."/>
            <person name="Sanz C."/>
            <person name="Schackwitz W."/>
            <person name="Schmutz J."/>
            <person name="Shahriari M."/>
            <person name="Shelest E."/>
            <person name="Silva-Franco F."/>
            <person name="Soanes D."/>
            <person name="Syed K."/>
            <person name="Tagua V.G."/>
            <person name="Talbot N.J."/>
            <person name="Thon M."/>
            <person name="De vries R.P."/>
            <person name="Wiebenga A."/>
            <person name="Yadav J.S."/>
            <person name="Braun E.L."/>
            <person name="Baker S."/>
            <person name="Garre V."/>
            <person name="Horwitz B."/>
            <person name="Torres-Martinez S."/>
            <person name="Idnurm A."/>
            <person name="Herrera-Estrella A."/>
            <person name="Gabaldon T."/>
            <person name="Grigoriev I.V."/>
        </authorList>
    </citation>
    <scope>NUCLEOTIDE SEQUENCE [LARGE SCALE GENOMIC DNA]</scope>
    <source>
        <strain evidence="3">NRRL 1555(-)</strain>
    </source>
</reference>
<dbReference type="OrthoDB" id="2375101at2759"/>
<dbReference type="Proteomes" id="UP000077315">
    <property type="component" value="Unassembled WGS sequence"/>
</dbReference>
<proteinExistence type="predicted"/>